<dbReference type="Proteomes" id="UP000249393">
    <property type="component" value="Unassembled WGS sequence"/>
</dbReference>
<proteinExistence type="predicted"/>
<dbReference type="Pfam" id="PF07750">
    <property type="entry name" value="GcrA"/>
    <property type="match status" value="1"/>
</dbReference>
<organism evidence="1 2">
    <name type="scientific">Caulobacter segnis</name>
    <dbReference type="NCBI Taxonomy" id="88688"/>
    <lineage>
        <taxon>Bacteria</taxon>
        <taxon>Pseudomonadati</taxon>
        <taxon>Pseudomonadota</taxon>
        <taxon>Alphaproteobacteria</taxon>
        <taxon>Caulobacterales</taxon>
        <taxon>Caulobacteraceae</taxon>
        <taxon>Caulobacter</taxon>
    </lineage>
</organism>
<sequence>MDWSEERTATLKKLWLEGLSASQVARQLGGVSRSAVIGKVHRLGITVRETPVRQRASSIRVPARIATRQRPAREASSAQRPAVTFERFEEDLLPTSGILGLGAHSCRWPIGHPDSDDFGFCGRPKVSARGSYCEQHSQGAFRRVGSGEALEAWALKGVNDKRVQPQAG</sequence>
<evidence type="ECO:0000313" key="1">
    <source>
        <dbReference type="EMBL" id="PZR37025.1"/>
    </source>
</evidence>
<dbReference type="RefSeq" id="WP_304273576.1">
    <property type="nucleotide sequence ID" value="NZ_QFQZ01000003.1"/>
</dbReference>
<comment type="caution">
    <text evidence="1">The sequence shown here is derived from an EMBL/GenBank/DDBJ whole genome shotgun (WGS) entry which is preliminary data.</text>
</comment>
<dbReference type="InterPro" id="IPR011681">
    <property type="entry name" value="GcrA"/>
</dbReference>
<dbReference type="AlphaFoldDB" id="A0A2W5VNY0"/>
<reference evidence="1 2" key="1">
    <citation type="submission" date="2017-08" db="EMBL/GenBank/DDBJ databases">
        <title>Infants hospitalized years apart are colonized by the same room-sourced microbial strains.</title>
        <authorList>
            <person name="Brooks B."/>
            <person name="Olm M.R."/>
            <person name="Firek B.A."/>
            <person name="Baker R."/>
            <person name="Thomas B.C."/>
            <person name="Morowitz M.J."/>
            <person name="Banfield J.F."/>
        </authorList>
    </citation>
    <scope>NUCLEOTIDE SEQUENCE [LARGE SCALE GENOMIC DNA]</scope>
    <source>
        <strain evidence="1">S2_003_000_R2_4</strain>
    </source>
</reference>
<accession>A0A2W5VNY0</accession>
<dbReference type="Gene3D" id="1.10.10.60">
    <property type="entry name" value="Homeodomain-like"/>
    <property type="match status" value="1"/>
</dbReference>
<name>A0A2W5VNY0_9CAUL</name>
<evidence type="ECO:0000313" key="2">
    <source>
        <dbReference type="Proteomes" id="UP000249393"/>
    </source>
</evidence>
<protein>
    <submittedName>
        <fullName evidence="1">GcrA cell cycle regulator</fullName>
    </submittedName>
</protein>
<gene>
    <name evidence="1" type="ORF">DI526_02125</name>
</gene>
<dbReference type="EMBL" id="QFQZ01000003">
    <property type="protein sequence ID" value="PZR37025.1"/>
    <property type="molecule type" value="Genomic_DNA"/>
</dbReference>